<feature type="chain" id="PRO_5046141557" evidence="1">
    <location>
        <begin position="23"/>
        <end position="211"/>
    </location>
</feature>
<gene>
    <name evidence="3" type="primary">yceI</name>
    <name evidence="3" type="ORF">OCOJLMKI_5044</name>
</gene>
<dbReference type="PANTHER" id="PTHR34406">
    <property type="entry name" value="PROTEIN YCEI"/>
    <property type="match status" value="1"/>
</dbReference>
<dbReference type="Proteomes" id="UP001055125">
    <property type="component" value="Unassembled WGS sequence"/>
</dbReference>
<dbReference type="RefSeq" id="WP_238246847.1">
    <property type="nucleotide sequence ID" value="NZ_BPQP01000113.1"/>
</dbReference>
<evidence type="ECO:0000313" key="3">
    <source>
        <dbReference type="EMBL" id="GJD97805.1"/>
    </source>
</evidence>
<evidence type="ECO:0000256" key="1">
    <source>
        <dbReference type="SAM" id="SignalP"/>
    </source>
</evidence>
<feature type="domain" description="Lipid/polyisoprenoid-binding YceI-like" evidence="2">
    <location>
        <begin position="39"/>
        <end position="203"/>
    </location>
</feature>
<organism evidence="3 4">
    <name type="scientific">Methylobacterium iners</name>
    <dbReference type="NCBI Taxonomy" id="418707"/>
    <lineage>
        <taxon>Bacteria</taxon>
        <taxon>Pseudomonadati</taxon>
        <taxon>Pseudomonadota</taxon>
        <taxon>Alphaproteobacteria</taxon>
        <taxon>Hyphomicrobiales</taxon>
        <taxon>Methylobacteriaceae</taxon>
        <taxon>Methylobacterium</taxon>
    </lineage>
</organism>
<dbReference type="EMBL" id="BPQP01000113">
    <property type="protein sequence ID" value="GJD97805.1"/>
    <property type="molecule type" value="Genomic_DNA"/>
</dbReference>
<dbReference type="PANTHER" id="PTHR34406:SF1">
    <property type="entry name" value="PROTEIN YCEI"/>
    <property type="match status" value="1"/>
</dbReference>
<keyword evidence="1" id="KW-0732">Signal</keyword>
<evidence type="ECO:0000313" key="4">
    <source>
        <dbReference type="Proteomes" id="UP001055125"/>
    </source>
</evidence>
<evidence type="ECO:0000259" key="2">
    <source>
        <dbReference type="SMART" id="SM00867"/>
    </source>
</evidence>
<dbReference type="Pfam" id="PF04264">
    <property type="entry name" value="YceI"/>
    <property type="match status" value="1"/>
</dbReference>
<dbReference type="SUPFAM" id="SSF101874">
    <property type="entry name" value="YceI-like"/>
    <property type="match status" value="1"/>
</dbReference>
<protein>
    <submittedName>
        <fullName evidence="3">Protein YceI</fullName>
    </submittedName>
</protein>
<sequence length="211" mass="22486">MTLTRFAAPALAGLLLAVPAAAQAPAPLTNDPGQVRPGAYRLDPAHGKITWSVNHLGFSTYYGQIPEVAATLELDTREPTRSRLSVTIGTGSIDALHARLNEHLRGADFLDAARFPAATFASTGIERTGPTTARVTGDLTLRGVTRPVAFDATFNQAGTHPVDKTYTIGFDGRTVVRRSEFGITAFLPALGDEVTLRLEGEFKAVEQSSPE</sequence>
<keyword evidence="4" id="KW-1185">Reference proteome</keyword>
<dbReference type="SMART" id="SM00867">
    <property type="entry name" value="YceI"/>
    <property type="match status" value="1"/>
</dbReference>
<name>A0ABQ4S3V4_9HYPH</name>
<dbReference type="InterPro" id="IPR007372">
    <property type="entry name" value="Lipid/polyisoprenoid-bd_YceI"/>
</dbReference>
<accession>A0ABQ4S3V4</accession>
<reference evidence="3" key="2">
    <citation type="submission" date="2021-08" db="EMBL/GenBank/DDBJ databases">
        <authorList>
            <person name="Tani A."/>
            <person name="Ola A."/>
            <person name="Ogura Y."/>
            <person name="Katsura K."/>
            <person name="Hayashi T."/>
        </authorList>
    </citation>
    <scope>NUCLEOTIDE SEQUENCE</scope>
    <source>
        <strain evidence="3">DSM 19015</strain>
    </source>
</reference>
<comment type="caution">
    <text evidence="3">The sequence shown here is derived from an EMBL/GenBank/DDBJ whole genome shotgun (WGS) entry which is preliminary data.</text>
</comment>
<feature type="signal peptide" evidence="1">
    <location>
        <begin position="1"/>
        <end position="22"/>
    </location>
</feature>
<dbReference type="Gene3D" id="2.40.128.110">
    <property type="entry name" value="Lipid/polyisoprenoid-binding, YceI-like"/>
    <property type="match status" value="1"/>
</dbReference>
<proteinExistence type="predicted"/>
<dbReference type="InterPro" id="IPR036761">
    <property type="entry name" value="TTHA0802/YceI-like_sf"/>
</dbReference>
<reference evidence="3" key="1">
    <citation type="journal article" date="2021" name="Front. Microbiol.">
        <title>Comprehensive Comparative Genomics and Phenotyping of Methylobacterium Species.</title>
        <authorList>
            <person name="Alessa O."/>
            <person name="Ogura Y."/>
            <person name="Fujitani Y."/>
            <person name="Takami H."/>
            <person name="Hayashi T."/>
            <person name="Sahin N."/>
            <person name="Tani A."/>
        </authorList>
    </citation>
    <scope>NUCLEOTIDE SEQUENCE</scope>
    <source>
        <strain evidence="3">DSM 19015</strain>
    </source>
</reference>